<evidence type="ECO:0000313" key="9">
    <source>
        <dbReference type="Proteomes" id="UP000756346"/>
    </source>
</evidence>
<evidence type="ECO:0000256" key="6">
    <source>
        <dbReference type="RuleBase" id="RU362067"/>
    </source>
</evidence>
<dbReference type="InterPro" id="IPR036188">
    <property type="entry name" value="FAD/NAD-bd_sf"/>
</dbReference>
<dbReference type="PRINTS" id="PR00757">
    <property type="entry name" value="AMINEOXDASEF"/>
</dbReference>
<feature type="binding site" evidence="5">
    <location>
        <begin position="42"/>
        <end position="43"/>
    </location>
    <ligand>
        <name>FAD</name>
        <dbReference type="ChEBI" id="CHEBI:57692"/>
    </ligand>
</feature>
<evidence type="ECO:0000259" key="7">
    <source>
        <dbReference type="Pfam" id="PF01593"/>
    </source>
</evidence>
<sequence>MARSYTTTTLPQVDAVVVGAGLSGLVAAERLVAAGRTVLVLEARDRVGGKLYDPRLTTTAGYVEAGGSYIGPGQDNVKALVERLGLGLYDNNEEGKRVSYQNGERKVHDADELVYPEAALIQYIGAVGKLEHMAQQLDIKTPWTHASAKAWDSLTFGSWLDSEVTDECGRALLDVSAKSLLSAEPTEISLLQMLVYLARATDGENPGTWARLTGVKGGGQESRVRGGPQEIPRRLAATLGSAVRLNSPVTRITLREDVYEVCVETGSGITTVDCRGVVLALSPPLAVRIRFEPPLPARRDLLSQSMAMGSLGKAIAVYKTPFWRDEGLSGQAIGLNGTLVQVTFDSTPEDGSFGAIQGFLEGNDLRELDDKTDEEIQELVKLDYVKFFGPAAADVQEWHIQRWNNEEYSRGGHFAVAGPNSITPFAKYLDEPVGNIFFAGTEVSTRWAGFMEGAVISGQVAAERLLGKLA</sequence>
<comment type="caution">
    <text evidence="8">The sequence shown here is derived from an EMBL/GenBank/DDBJ whole genome shotgun (WGS) entry which is preliminary data.</text>
</comment>
<feature type="binding site" evidence="5">
    <location>
        <position position="359"/>
    </location>
    <ligand>
        <name>substrate</name>
    </ligand>
</feature>
<dbReference type="EC" id="1.4.3.-" evidence="6"/>
<dbReference type="EMBL" id="JAGTJQ010000003">
    <property type="protein sequence ID" value="KAH7034676.1"/>
    <property type="molecule type" value="Genomic_DNA"/>
</dbReference>
<accession>A0A9P8YD00</accession>
<evidence type="ECO:0000256" key="4">
    <source>
        <dbReference type="ARBA" id="ARBA00048448"/>
    </source>
</evidence>
<dbReference type="OrthoDB" id="5046242at2759"/>
<keyword evidence="9" id="KW-1185">Reference proteome</keyword>
<dbReference type="InterPro" id="IPR001613">
    <property type="entry name" value="Flavin_amine_oxidase"/>
</dbReference>
<dbReference type="Pfam" id="PF01593">
    <property type="entry name" value="Amino_oxidase"/>
    <property type="match status" value="1"/>
</dbReference>
<dbReference type="InterPro" id="IPR002937">
    <property type="entry name" value="Amino_oxidase"/>
</dbReference>
<dbReference type="SUPFAM" id="SSF54373">
    <property type="entry name" value="FAD-linked reductases, C-terminal domain"/>
    <property type="match status" value="1"/>
</dbReference>
<feature type="binding site" evidence="5">
    <location>
        <position position="249"/>
    </location>
    <ligand>
        <name>FAD</name>
        <dbReference type="ChEBI" id="CHEBI:57692"/>
    </ligand>
</feature>
<dbReference type="RefSeq" id="XP_046014769.1">
    <property type="nucleotide sequence ID" value="XM_046158261.1"/>
</dbReference>
<comment type="cofactor">
    <cofactor evidence="1 6">
        <name>FAD</name>
        <dbReference type="ChEBI" id="CHEBI:57692"/>
    </cofactor>
</comment>
<feature type="domain" description="Amine oxidase" evidence="7">
    <location>
        <begin position="22"/>
        <end position="466"/>
    </location>
</feature>
<feature type="binding site" evidence="5">
    <location>
        <position position="442"/>
    </location>
    <ligand>
        <name>FAD</name>
        <dbReference type="ChEBI" id="CHEBI:57692"/>
    </ligand>
</feature>
<dbReference type="Gene3D" id="3.90.660.10">
    <property type="match status" value="1"/>
</dbReference>
<evidence type="ECO:0000256" key="5">
    <source>
        <dbReference type="PIRSR" id="PIRSR601613-1"/>
    </source>
</evidence>
<dbReference type="GO" id="GO:0097621">
    <property type="term" value="F:monoamine oxidase activity"/>
    <property type="evidence" value="ECO:0007669"/>
    <property type="project" value="UniProtKB-EC"/>
</dbReference>
<dbReference type="PANTHER" id="PTHR43563">
    <property type="entry name" value="AMINE OXIDASE"/>
    <property type="match status" value="1"/>
</dbReference>
<evidence type="ECO:0000256" key="1">
    <source>
        <dbReference type="ARBA" id="ARBA00001974"/>
    </source>
</evidence>
<keyword evidence="6" id="KW-0274">FAD</keyword>
<keyword evidence="6" id="KW-0285">Flavoprotein</keyword>
<dbReference type="Gene3D" id="1.10.405.10">
    <property type="entry name" value="Guanine Nucleotide Dissociation Inhibitor, domain 1"/>
    <property type="match status" value="1"/>
</dbReference>
<dbReference type="PANTHER" id="PTHR43563:SF14">
    <property type="entry name" value="AMINE OXIDASE"/>
    <property type="match status" value="1"/>
</dbReference>
<comment type="catalytic activity">
    <reaction evidence="4">
        <text>a secondary aliphatic amine + O2 + H2O = a primary amine + an aldehyde + H2O2</text>
        <dbReference type="Rhea" id="RHEA:26414"/>
        <dbReference type="ChEBI" id="CHEBI:15377"/>
        <dbReference type="ChEBI" id="CHEBI:15379"/>
        <dbReference type="ChEBI" id="CHEBI:16240"/>
        <dbReference type="ChEBI" id="CHEBI:17478"/>
        <dbReference type="ChEBI" id="CHEBI:58855"/>
        <dbReference type="ChEBI" id="CHEBI:65296"/>
        <dbReference type="EC" id="1.4.3.4"/>
    </reaction>
</comment>
<dbReference type="Proteomes" id="UP000756346">
    <property type="component" value="Unassembled WGS sequence"/>
</dbReference>
<comment type="similarity">
    <text evidence="2 6">Belongs to the flavin monoamine oxidase family.</text>
</comment>
<reference evidence="8" key="1">
    <citation type="journal article" date="2021" name="Nat. Commun.">
        <title>Genetic determinants of endophytism in the Arabidopsis root mycobiome.</title>
        <authorList>
            <person name="Mesny F."/>
            <person name="Miyauchi S."/>
            <person name="Thiergart T."/>
            <person name="Pickel B."/>
            <person name="Atanasova L."/>
            <person name="Karlsson M."/>
            <person name="Huettel B."/>
            <person name="Barry K.W."/>
            <person name="Haridas S."/>
            <person name="Chen C."/>
            <person name="Bauer D."/>
            <person name="Andreopoulos W."/>
            <person name="Pangilinan J."/>
            <person name="LaButti K."/>
            <person name="Riley R."/>
            <person name="Lipzen A."/>
            <person name="Clum A."/>
            <person name="Drula E."/>
            <person name="Henrissat B."/>
            <person name="Kohler A."/>
            <person name="Grigoriev I.V."/>
            <person name="Martin F.M."/>
            <person name="Hacquard S."/>
        </authorList>
    </citation>
    <scope>NUCLEOTIDE SEQUENCE</scope>
    <source>
        <strain evidence="8">MPI-CAGE-CH-0230</strain>
    </source>
</reference>
<evidence type="ECO:0000256" key="2">
    <source>
        <dbReference type="ARBA" id="ARBA00005995"/>
    </source>
</evidence>
<name>A0A9P8YD00_9PEZI</name>
<evidence type="ECO:0000256" key="3">
    <source>
        <dbReference type="ARBA" id="ARBA00023002"/>
    </source>
</evidence>
<feature type="binding site" evidence="5">
    <location>
        <position position="23"/>
    </location>
    <ligand>
        <name>FAD</name>
        <dbReference type="ChEBI" id="CHEBI:57692"/>
    </ligand>
</feature>
<dbReference type="SUPFAM" id="SSF51905">
    <property type="entry name" value="FAD/NAD(P)-binding domain"/>
    <property type="match status" value="1"/>
</dbReference>
<proteinExistence type="inferred from homology"/>
<dbReference type="Gene3D" id="3.50.50.60">
    <property type="entry name" value="FAD/NAD(P)-binding domain"/>
    <property type="match status" value="1"/>
</dbReference>
<dbReference type="AlphaFoldDB" id="A0A9P8YD00"/>
<dbReference type="GeneID" id="70187807"/>
<evidence type="ECO:0000313" key="8">
    <source>
        <dbReference type="EMBL" id="KAH7034676.1"/>
    </source>
</evidence>
<organism evidence="8 9">
    <name type="scientific">Microdochium trichocladiopsis</name>
    <dbReference type="NCBI Taxonomy" id="1682393"/>
    <lineage>
        <taxon>Eukaryota</taxon>
        <taxon>Fungi</taxon>
        <taxon>Dikarya</taxon>
        <taxon>Ascomycota</taxon>
        <taxon>Pezizomycotina</taxon>
        <taxon>Sordariomycetes</taxon>
        <taxon>Xylariomycetidae</taxon>
        <taxon>Xylariales</taxon>
        <taxon>Microdochiaceae</taxon>
        <taxon>Microdochium</taxon>
    </lineage>
</organism>
<protein>
    <recommendedName>
        <fullName evidence="6">Amine oxidase</fullName>
        <ecNumber evidence="6">1.4.3.-</ecNumber>
    </recommendedName>
</protein>
<gene>
    <name evidence="8" type="ORF">B0I36DRAFT_360172</name>
</gene>
<dbReference type="InterPro" id="IPR050703">
    <property type="entry name" value="Flavin_MAO"/>
</dbReference>
<keyword evidence="3 6" id="KW-0560">Oxidoreductase</keyword>